<dbReference type="EMBL" id="JAXIVS010000020">
    <property type="protein sequence ID" value="MDY7232504.1"/>
    <property type="molecule type" value="Genomic_DNA"/>
</dbReference>
<comment type="caution">
    <text evidence="1">The sequence shown here is derived from an EMBL/GenBank/DDBJ whole genome shotgun (WGS) entry which is preliminary data.</text>
</comment>
<evidence type="ECO:0000313" key="2">
    <source>
        <dbReference type="Proteomes" id="UP001291309"/>
    </source>
</evidence>
<protein>
    <submittedName>
        <fullName evidence="1">SIR2 family protein</fullName>
    </submittedName>
</protein>
<dbReference type="Pfam" id="PF13289">
    <property type="entry name" value="SIR2_2"/>
    <property type="match status" value="1"/>
</dbReference>
<name>A0ABU5HGC3_9BACT</name>
<dbReference type="Proteomes" id="UP001291309">
    <property type="component" value="Unassembled WGS sequence"/>
</dbReference>
<dbReference type="SUPFAM" id="SSF52467">
    <property type="entry name" value="DHS-like NAD/FAD-binding domain"/>
    <property type="match status" value="1"/>
</dbReference>
<dbReference type="RefSeq" id="WP_321551217.1">
    <property type="nucleotide sequence ID" value="NZ_JAXIVS010000020.1"/>
</dbReference>
<accession>A0ABU5HGC3</accession>
<evidence type="ECO:0000313" key="1">
    <source>
        <dbReference type="EMBL" id="MDY7232504.1"/>
    </source>
</evidence>
<reference evidence="1 2" key="1">
    <citation type="submission" date="2023-12" db="EMBL/GenBank/DDBJ databases">
        <title>the genome sequence of Hyalangium sp. s54d21.</title>
        <authorList>
            <person name="Zhang X."/>
        </authorList>
    </citation>
    <scope>NUCLEOTIDE SEQUENCE [LARGE SCALE GENOMIC DNA]</scope>
    <source>
        <strain evidence="2">s54d21</strain>
    </source>
</reference>
<organism evidence="1 2">
    <name type="scientific">Hyalangium rubrum</name>
    <dbReference type="NCBI Taxonomy" id="3103134"/>
    <lineage>
        <taxon>Bacteria</taxon>
        <taxon>Pseudomonadati</taxon>
        <taxon>Myxococcota</taxon>
        <taxon>Myxococcia</taxon>
        <taxon>Myxococcales</taxon>
        <taxon>Cystobacterineae</taxon>
        <taxon>Archangiaceae</taxon>
        <taxon>Hyalangium</taxon>
    </lineage>
</organism>
<keyword evidence="2" id="KW-1185">Reference proteome</keyword>
<proteinExistence type="predicted"/>
<sequence length="290" mass="32859">MISWPIDLVEDIARRRTVLFLGAGVSKNSVNDKGERPKDWKEFLLHLAAQLPAGPQQDAVNLAISESDLLTACDLAKRYLRSDVFKKVVLAEYSDKRFQPAQIHDDIVALDSRFVVTTNFDKLYENRANQIQQNTVIVKNYYDTDVADVLRRDQRVVLKVHGSIDSVDRTVFTRSSYAQARNAHGGFYRMLGALFLTHTFIFLGASMRDPDIQLVLEDHAYKFPGSRPHYVVMPSGSVSQGVLEIMEESMNLRPILYDPTGHHAELAASLKALLAPVEDERERLTKTLDW</sequence>
<dbReference type="InterPro" id="IPR029035">
    <property type="entry name" value="DHS-like_NAD/FAD-binding_dom"/>
</dbReference>
<gene>
    <name evidence="1" type="ORF">SYV04_39320</name>
</gene>